<reference evidence="2 3" key="1">
    <citation type="submission" date="2015-12" db="EMBL/GenBank/DDBJ databases">
        <title>Draft genome sequence of the thermoanaerobe Thermotalea metallivorans, an isolate from the runoff channel of the Great Artesian Basin, Australia.</title>
        <authorList>
            <person name="Patel B.K."/>
        </authorList>
    </citation>
    <scope>NUCLEOTIDE SEQUENCE [LARGE SCALE GENOMIC DNA]</scope>
    <source>
        <strain evidence="2 3">B2-1</strain>
    </source>
</reference>
<feature type="transmembrane region" description="Helical" evidence="1">
    <location>
        <begin position="12"/>
        <end position="34"/>
    </location>
</feature>
<name>A0A140L0K7_9FIRM</name>
<proteinExistence type="predicted"/>
<accession>A0A140L0K7</accession>
<dbReference type="STRING" id="520762.AN619_25970"/>
<keyword evidence="1" id="KW-1133">Transmembrane helix</keyword>
<feature type="transmembrane region" description="Helical" evidence="1">
    <location>
        <begin position="99"/>
        <end position="117"/>
    </location>
</feature>
<evidence type="ECO:0000256" key="1">
    <source>
        <dbReference type="SAM" id="Phobius"/>
    </source>
</evidence>
<evidence type="ECO:0000313" key="3">
    <source>
        <dbReference type="Proteomes" id="UP000070456"/>
    </source>
</evidence>
<organism evidence="2 3">
    <name type="scientific">Thermotalea metallivorans</name>
    <dbReference type="NCBI Taxonomy" id="520762"/>
    <lineage>
        <taxon>Bacteria</taxon>
        <taxon>Bacillati</taxon>
        <taxon>Bacillota</taxon>
        <taxon>Clostridia</taxon>
        <taxon>Peptostreptococcales</taxon>
        <taxon>Thermotaleaceae</taxon>
        <taxon>Thermotalea</taxon>
    </lineage>
</organism>
<dbReference type="Proteomes" id="UP000070456">
    <property type="component" value="Unassembled WGS sequence"/>
</dbReference>
<protein>
    <recommendedName>
        <fullName evidence="4">DUF5671 domain-containing protein</fullName>
    </recommendedName>
</protein>
<comment type="caution">
    <text evidence="2">The sequence shown here is derived from an EMBL/GenBank/DDBJ whole genome shotgun (WGS) entry which is preliminary data.</text>
</comment>
<keyword evidence="1" id="KW-0472">Membrane</keyword>
<keyword evidence="3" id="KW-1185">Reference proteome</keyword>
<dbReference type="OrthoDB" id="2925884at2"/>
<gene>
    <name evidence="2" type="ORF">AN619_25970</name>
</gene>
<sequence length="126" mass="15331">MIKQRTAWDLRNIYLYLVCFVCIIMILVGTVTALNNFIDLFFPEYYSIGPEMIARDYQDYIKYNQGTNNTMTLEEYQKMREEQQQLDLQRQKSYKKKQMVQSLSMIIVAVPFYLYHWRKIEREKAE</sequence>
<dbReference type="EMBL" id="LOEE01000064">
    <property type="protein sequence ID" value="KXG74082.1"/>
    <property type="molecule type" value="Genomic_DNA"/>
</dbReference>
<dbReference type="RefSeq" id="WP_068557588.1">
    <property type="nucleotide sequence ID" value="NZ_LOEE01000064.1"/>
</dbReference>
<evidence type="ECO:0008006" key="4">
    <source>
        <dbReference type="Google" id="ProtNLM"/>
    </source>
</evidence>
<evidence type="ECO:0000313" key="2">
    <source>
        <dbReference type="EMBL" id="KXG74082.1"/>
    </source>
</evidence>
<dbReference type="AlphaFoldDB" id="A0A140L0K7"/>
<keyword evidence="1" id="KW-0812">Transmembrane</keyword>